<evidence type="ECO:0000256" key="1">
    <source>
        <dbReference type="SAM" id="MobiDB-lite"/>
    </source>
</evidence>
<evidence type="ECO:0000313" key="2">
    <source>
        <dbReference type="EMBL" id="CAH2223044.1"/>
    </source>
</evidence>
<accession>A0AAD1VPV0</accession>
<dbReference type="EMBL" id="OW240912">
    <property type="protein sequence ID" value="CAH2223044.1"/>
    <property type="molecule type" value="Genomic_DNA"/>
</dbReference>
<feature type="compositionally biased region" description="Basic and acidic residues" evidence="1">
    <location>
        <begin position="52"/>
        <end position="65"/>
    </location>
</feature>
<feature type="region of interest" description="Disordered" evidence="1">
    <location>
        <begin position="45"/>
        <end position="65"/>
    </location>
</feature>
<protein>
    <submittedName>
        <fullName evidence="2">Uncharacterized protein</fullName>
    </submittedName>
</protein>
<sequence>LSAITLLAAHNLLALHWKYTLCPTKTPDHQLTSTKITNTLNEIEIQNPDNHPYGDTRTILDRSAS</sequence>
<organism evidence="2 3">
    <name type="scientific">Pelobates cultripes</name>
    <name type="common">Western spadefoot toad</name>
    <dbReference type="NCBI Taxonomy" id="61616"/>
    <lineage>
        <taxon>Eukaryota</taxon>
        <taxon>Metazoa</taxon>
        <taxon>Chordata</taxon>
        <taxon>Craniata</taxon>
        <taxon>Vertebrata</taxon>
        <taxon>Euteleostomi</taxon>
        <taxon>Amphibia</taxon>
        <taxon>Batrachia</taxon>
        <taxon>Anura</taxon>
        <taxon>Pelobatoidea</taxon>
        <taxon>Pelobatidae</taxon>
        <taxon>Pelobates</taxon>
    </lineage>
</organism>
<reference evidence="2" key="1">
    <citation type="submission" date="2022-03" db="EMBL/GenBank/DDBJ databases">
        <authorList>
            <person name="Alioto T."/>
            <person name="Alioto T."/>
            <person name="Gomez Garrido J."/>
        </authorList>
    </citation>
    <scope>NUCLEOTIDE SEQUENCE</scope>
</reference>
<dbReference type="AlphaFoldDB" id="A0AAD1VPV0"/>
<evidence type="ECO:0000313" key="3">
    <source>
        <dbReference type="Proteomes" id="UP001295444"/>
    </source>
</evidence>
<proteinExistence type="predicted"/>
<dbReference type="Proteomes" id="UP001295444">
    <property type="component" value="Chromosome 01"/>
</dbReference>
<gene>
    <name evidence="2" type="ORF">PECUL_23A057337</name>
</gene>
<feature type="non-terminal residue" evidence="2">
    <location>
        <position position="1"/>
    </location>
</feature>
<keyword evidence="3" id="KW-1185">Reference proteome</keyword>
<name>A0AAD1VPV0_PELCU</name>